<evidence type="ECO:0000256" key="1">
    <source>
        <dbReference type="SAM" id="Phobius"/>
    </source>
</evidence>
<dbReference type="AlphaFoldDB" id="A0A250IP96"/>
<reference evidence="2 3" key="1">
    <citation type="submission" date="2017-06" db="EMBL/GenBank/DDBJ databases">
        <authorList>
            <person name="Kim H.J."/>
            <person name="Triplett B.A."/>
        </authorList>
    </citation>
    <scope>NUCLEOTIDE SEQUENCE [LARGE SCALE GENOMIC DNA]</scope>
    <source>
        <strain evidence="2 3">DSM 14713</strain>
    </source>
</reference>
<dbReference type="NCBIfam" id="NF033488">
    <property type="entry name" value="lmo0937_fam_TM"/>
    <property type="match status" value="1"/>
</dbReference>
<evidence type="ECO:0008006" key="4">
    <source>
        <dbReference type="Google" id="ProtNLM"/>
    </source>
</evidence>
<dbReference type="Pfam" id="PF18919">
    <property type="entry name" value="DUF5670"/>
    <property type="match status" value="1"/>
</dbReference>
<keyword evidence="3" id="KW-1185">Reference proteome</keyword>
<accession>A0A250IP96</accession>
<dbReference type="RefSeq" id="WP_157823803.1">
    <property type="nucleotide sequence ID" value="NZ_CP022163.1"/>
</dbReference>
<protein>
    <recommendedName>
        <fullName evidence="4">Lmo0937 family membrane protein</fullName>
    </recommendedName>
</protein>
<sequence>MYWTMSAILFLLWVLGSVTGSTEGHWVHLLLIFSLVTLTLALAQRGRGSLAS</sequence>
<organism evidence="2 3">
    <name type="scientific">Melittangium boletus DSM 14713</name>
    <dbReference type="NCBI Taxonomy" id="1294270"/>
    <lineage>
        <taxon>Bacteria</taxon>
        <taxon>Pseudomonadati</taxon>
        <taxon>Myxococcota</taxon>
        <taxon>Myxococcia</taxon>
        <taxon>Myxococcales</taxon>
        <taxon>Cystobacterineae</taxon>
        <taxon>Archangiaceae</taxon>
        <taxon>Melittangium</taxon>
    </lineage>
</organism>
<dbReference type="InterPro" id="IPR043727">
    <property type="entry name" value="Lmo0937-like"/>
</dbReference>
<dbReference type="KEGG" id="mbd:MEBOL_006490"/>
<feature type="transmembrane region" description="Helical" evidence="1">
    <location>
        <begin position="26"/>
        <end position="43"/>
    </location>
</feature>
<keyword evidence="1" id="KW-0812">Transmembrane</keyword>
<proteinExistence type="predicted"/>
<keyword evidence="1" id="KW-0472">Membrane</keyword>
<evidence type="ECO:0000313" key="2">
    <source>
        <dbReference type="EMBL" id="ATB33001.1"/>
    </source>
</evidence>
<evidence type="ECO:0000313" key="3">
    <source>
        <dbReference type="Proteomes" id="UP000217289"/>
    </source>
</evidence>
<dbReference type="EMBL" id="CP022163">
    <property type="protein sequence ID" value="ATB33001.1"/>
    <property type="molecule type" value="Genomic_DNA"/>
</dbReference>
<keyword evidence="1" id="KW-1133">Transmembrane helix</keyword>
<dbReference type="Proteomes" id="UP000217289">
    <property type="component" value="Chromosome"/>
</dbReference>
<name>A0A250IP96_9BACT</name>
<gene>
    <name evidence="2" type="ORF">MEBOL_006490</name>
</gene>